<dbReference type="Pfam" id="PF00616">
    <property type="entry name" value="RasGAP"/>
    <property type="match status" value="1"/>
</dbReference>
<evidence type="ECO:0000313" key="7">
    <source>
        <dbReference type="Proteomes" id="UP001292079"/>
    </source>
</evidence>
<dbReference type="InterPro" id="IPR054071">
    <property type="entry name" value="PH_NF1"/>
</dbReference>
<dbReference type="InterPro" id="IPR036865">
    <property type="entry name" value="CRAL-TRIO_dom_sf"/>
</dbReference>
<dbReference type="InterPro" id="IPR039360">
    <property type="entry name" value="Ras_GTPase"/>
</dbReference>
<dbReference type="SUPFAM" id="SSF48350">
    <property type="entry name" value="GTPase activation domain, GAP"/>
    <property type="match status" value="1"/>
</dbReference>
<dbReference type="Gene3D" id="1.10.506.10">
    <property type="entry name" value="GTPase Activation - p120gap, domain 1"/>
    <property type="match status" value="3"/>
</dbReference>
<keyword evidence="1" id="KW-0343">GTPase activation</keyword>
<comment type="caution">
    <text evidence="6">The sequence shown here is derived from an EMBL/GenBank/DDBJ whole genome shotgun (WGS) entry which is preliminary data.</text>
</comment>
<dbReference type="CDD" id="cd13313">
    <property type="entry name" value="PH_NF1"/>
    <property type="match status" value="1"/>
</dbReference>
<gene>
    <name evidence="6" type="ORF">MN116_007051</name>
</gene>
<dbReference type="Gene3D" id="2.30.29.30">
    <property type="entry name" value="Pleckstrin-homology domain (PH domain)/Phosphotyrosine-binding domain (PTB)"/>
    <property type="match status" value="1"/>
</dbReference>
<evidence type="ECO:0000259" key="4">
    <source>
        <dbReference type="PROSITE" id="PS50018"/>
    </source>
</evidence>
<feature type="compositionally biased region" description="Polar residues" evidence="3">
    <location>
        <begin position="3426"/>
        <end position="3437"/>
    </location>
</feature>
<protein>
    <recommendedName>
        <fullName evidence="8">Neurofibromin</fullName>
    </recommendedName>
</protein>
<feature type="region of interest" description="Disordered" evidence="3">
    <location>
        <begin position="3340"/>
        <end position="3461"/>
    </location>
</feature>
<reference evidence="6" key="2">
    <citation type="journal article" date="2023" name="Infect Dis Poverty">
        <title>Chromosome-scale genome of the human blood fluke Schistosoma mekongi and its implications for public health.</title>
        <authorList>
            <person name="Zhou M."/>
            <person name="Xu L."/>
            <person name="Xu D."/>
            <person name="Chen W."/>
            <person name="Khan J."/>
            <person name="Hu Y."/>
            <person name="Huang H."/>
            <person name="Wei H."/>
            <person name="Zhang Y."/>
            <person name="Chusongsang P."/>
            <person name="Tanasarnprasert K."/>
            <person name="Hu X."/>
            <person name="Limpanont Y."/>
            <person name="Lv Z."/>
        </authorList>
    </citation>
    <scope>NUCLEOTIDE SEQUENCE</scope>
    <source>
        <strain evidence="6">LV_2022a</strain>
    </source>
</reference>
<keyword evidence="2" id="KW-0597">Phosphoprotein</keyword>
<sequence>MLVFRVHNTQMADKRPNEWVHLLLSRFDSQLPIRTGIHTAQTTQNMERNKECLVNVSKYKFSLVISGLTKMLQNIDSMQVYGPDAERNFCDSLLIVLESLEKCLTCQPHDTSRLDETILVKNLLQELFRFMNLTSENGKMYNQLLLLVSQVLYALSTHYFNAVFNRIPNCLAVAAQDESNADQANELELIQHLNLDMRKLSRLILEICNRFRSLKKSTWLHLAVYLERAIWNWLENYPQEFDELQKKPNDELADCCERLFDLFTSLCAESGRKKILVWPLQMMLLVLCPKILEEINNAENGAPLSPEHQKKKQFMDEVRKALASHGHGGSGSKPALLEAALLAAVNLCKASTYININDRNNILFILVHSVYADLQNLLFNPNKPYLRNNQNLAETESLLTEFFVAYFRITPHNKNLLKVCLQTTSPAIYHTVLVSGLYRIITQSRLSWWPDVSPFYSKSTEIRSMFLETLNRVNHHPPIRITQSLTFRDKMNLKTKDKTEDNLMSKYNLLLNMVRLLNANPLLMLYSPQTRSSSDAQKATFDLMNGLMSLIQQSIMSDLAQEAMDALLCLHQPANIRLWNLHSPAQAFWEISPQLLYSIAQKLINRNIPNSCDVLKWLREILVCRIKFLQQHCDYANLPGCCTMGLLTSSLPSSGDVSGTTCTTTINVISSFTTAITTSNTSMSSLTTPTSYTQINTNSNMSYTDGGVYIGPAPTTKTNSQSLPCLSPFLGPLGINPKRNQMALIKLETVFFTYLWSLDLEAVLTSMSCFRLLCQEAELWSSAAALATITTVPESNHVQRSDCQCYSSSPNYIETPDWVENSLLTANTCNNYLIRTSPPRTVSYKLTVSSASSSSTPSESTYIHCQNASSYDTDSRSRPNVPGSCIALCNCGCPLCTPVNYLPVCTTVGGIPTISRSIHDSSSHSSFSTSLNSDSNPAFCSEYSDDSTINFPTQTPNKIMNPILHKITSSGKPCSWSLPAQWAFTDFRLPDLLPVYNVYAEIADHSRSIVTTGRAHLQKQILALLRKINHQTQGNKLAWEHTYMIWLRSTKFLINYPKSKVSVPPNGTDDSYYDTAAIPSNTASVNGFSSTSLGSSPSISSGLDSINNSVDPGGSGMNIDGFSSVTGSPGMLLTITNNAGGVSASSGSTGTSSFVSGNTISSGTSRYLAVKRRISQQSPVNDHEIEDVLNEWANMTGFLCALGSVALNISLPQGSTLSSQIASSGYSCVCYLLSFLLQFMDQTKFKSQQISCPHYHYCSQHLLDHVHQHFDPNCLRSNYFQQSHRSNFNKSTSDVDQTDGSHKCHLFHGSCLNELTAARHLSLVQSSLNQDNQFSPVAQFIGNLLLLISCQHEKFGHQIQKHVKESIGNELNPLIYPILFNQLRSHVDACFSGQGQQQVVVTETNTLFIENVIFIMRSILEKRTKSADRLTDHLELISIESLMLNIVRYVRHLECVHSLQIKIKVCQLVQKMMARREDLAFRQEMRFRNKLVDYLCDWIMGSSYHLNLSVQTNYSVNSTTGTSMATTVSAATATCSSGSSYVSGVLGVSSNSATTSVTSEFNETVSIHNVSLVSPSVFLPSGVSMSINQGQNNYASLTNHSTQEIYQNTVCSSGIGGMITNYSGVHGNNTGSLGVLYQTSLTPGNFGLTNYASQGQPSMHFWSRPDVVDSNCVWEYTTPDLGLGIGLVTHGQPFNSMFSPYYNATELTSLSNISRSNVVNSNRYATDGLNCIGQSQLWNAGSTKSTALSVTSYQCCVPTSSNSLSIISSSSSFSGVVGQSNATKHPSIVWTSYVGNMFNLSQSSVANVLSGTSSVNCPLYTGTNTTSAHVPAIAVSASTTLGGWSYSSNVPTISSNAGITAQTAAQTRELDLACMEAVAALLHGMPLQPEEIDRADLMDAKSHLFAKYFSLFMNLLNDVADDREKGAEVRQNHTALRNVTVQAMSNLLNANIESGLVHAIGLGYHREPQSRAAFMEVLTKILQQGTEFETLAETALAERYERLVGLVTMVGENGELPIAMALTQVISCNNMDELARVLVTLFDAKQLLCQLFCNVFSKELESADSMQAPLRGNTMTSKIMNYCFKQFGRDYLQSVLGPVLMELLNLSYEVDPRLLQPNENLEDNQNNLIFATELLYNKLIKSVDSFPSRLRCMCRCLYKLIGHLSYGNQSNDQALNVLSTVVFLRFINPAVVSPYESGILDFEPPSRVKRGLILIGKMMQNIANQLLFTKEPHMRVFDSVLQKHFETCRQFFKAIVEEPKKPDKSLDPSTFKGLLDPLINSNSQLVVSCSWLSGTYPNSSSGNPLEAIVPLTSDNVSSLSSCTNTGGGGGVGGSCMISFISDDLVHALHRLLFANQSKIGEYLASNRDWKAVGRQPFDKMVTLLAHLGPPGHKSVECMWNYLDIPSTRLEDWVLRGYQFRDSEEFKHLKNVNAFYQAGTSRLGNPVFYYIARRYKSREYQRVEYPFIICLVSMTLDAYRNKPFEVVIDFTHASVENRFKNDLLNKWASIIGPVLREYLVAAYIYNCNSWVREYTKMHDRFFSPIKGSRKLVFIDHPSRLNEYIEPDQQRLPAGTLVLEEDLRVFNGALKLSHKDTKVAIKVCTNAIQVTSTEKTKVLGHSVILNDVYYASEIEEVCLVDNNQFTLTILNDNGPLSFIHDACDSIVQAIIHIRTRWALSQPDTPAIHAKIRPRDVPGTLLNIALLNLGSSDPNLRSAAYNLLCALTQTFNLKIEGQLLETKGLCIPGNNTLFITEISNRLAQLEPHLTLEFLEECIQGFSRSSIEMKHLCLEYITPWLPNLTRFCRSDDAKRQKVNVIIDKLITLTIEEEQMYPSIQIKIWGKLGQVPQLLGLVLDNFIQRSVSCGLGSLQAEIMADTSVALAAANKQLVSKKVLSKLCRFIEKTCSAPTTLLEQHPLWPETAPLLRYLLMLSFNNCLDICTHLPRLFHIATLLVCTGPLSLRASVHGFVINVIHSLCTSSLAKQISEKTVQQLRQLLAEFTLPKFYEVFGIQHVKCAPISAFPHFRPGERSASYLPHHAISSQLSLPLDCNLNKPERLSLSSLEFLTDTLLEIMSLVIKEMPKFTHWLDQWTQLARKFAFQHNPALQPRAIIVLGCICKRFTDTDIKQLLRIMSRALASYANELNMEKDLRHRTVNTGQAELYLIEAIIICLTRLLPLLPPDSETHQPLFWIALGILQLDEVSLYAAGLALLEQNLLTLDQNGTFEHDSLSSIMMRCREQFILQYKQMDHAVGLSFRDSFHFALVGHLLKGFRHPDIKTVTRTTRVLHLLLGIIAKPINRDKYQVSRESIAYLTALLPVSEEVRRRCRLKFRIPGTLVGTNEQQSNNYVDNTTTAKNSSTFSSTAMSPANNIDWGGSNESLLDSSSSPQQSNPRGHNSISLIKSLLPNPTQSNFHQKTNRPRYEFSHSSSLSPADNTQQQQQQMSRSSNDRPTTTSMMPDVNQIPQPCQQFYKRHAVSNTTDYLRSCSIDECISGSSPSTNTEQRPGIVRNQVKDETLDTQIMNPSEVDDVNIHSNQKEPFLPNSTQTELKALTGVLLDPSILTDEATQALTIAVLTTLVRYTTDENESRVLYEFLADASMVFPRVFPVIHSLLDSKINYVLTHCHDQKILSAVQSIIQNMISNGETSVQQLHYLQSIGFGGLWRFSGHFSK</sequence>
<dbReference type="InterPro" id="IPR011993">
    <property type="entry name" value="PH-like_dom_sf"/>
</dbReference>
<evidence type="ECO:0000259" key="5">
    <source>
        <dbReference type="PROSITE" id="PS50191"/>
    </source>
</evidence>
<dbReference type="InterPro" id="IPR001936">
    <property type="entry name" value="RasGAP_dom"/>
</dbReference>
<dbReference type="CDD" id="cd05130">
    <property type="entry name" value="RasGAP_Neurofibromin"/>
    <property type="match status" value="1"/>
</dbReference>
<feature type="compositionally biased region" description="Polar residues" evidence="3">
    <location>
        <begin position="3340"/>
        <end position="3370"/>
    </location>
</feature>
<dbReference type="Proteomes" id="UP001292079">
    <property type="component" value="Unassembled WGS sequence"/>
</dbReference>
<dbReference type="CDD" id="cd00170">
    <property type="entry name" value="SEC14"/>
    <property type="match status" value="1"/>
</dbReference>
<evidence type="ECO:0000256" key="2">
    <source>
        <dbReference type="ARBA" id="ARBA00022553"/>
    </source>
</evidence>
<feature type="domain" description="CRAL-TRIO" evidence="5">
    <location>
        <begin position="2421"/>
        <end position="2572"/>
    </location>
</feature>
<evidence type="ECO:0000256" key="3">
    <source>
        <dbReference type="SAM" id="MobiDB-lite"/>
    </source>
</evidence>
<dbReference type="PROSITE" id="PS50191">
    <property type="entry name" value="CRAL_TRIO"/>
    <property type="match status" value="1"/>
</dbReference>
<dbReference type="InterPro" id="IPR008936">
    <property type="entry name" value="Rho_GTPase_activation_prot"/>
</dbReference>
<keyword evidence="7" id="KW-1185">Reference proteome</keyword>
<dbReference type="PANTHER" id="PTHR10194">
    <property type="entry name" value="RAS GTPASE-ACTIVATING PROTEINS"/>
    <property type="match status" value="1"/>
</dbReference>
<dbReference type="PROSITE" id="PS50018">
    <property type="entry name" value="RAS_GTPASE_ACTIV_2"/>
    <property type="match status" value="1"/>
</dbReference>
<dbReference type="Pfam" id="PF13716">
    <property type="entry name" value="CRAL_TRIO_2"/>
    <property type="match status" value="1"/>
</dbReference>
<reference evidence="6" key="1">
    <citation type="submission" date="2022-04" db="EMBL/GenBank/DDBJ databases">
        <authorList>
            <person name="Xu L."/>
            <person name="Lv Z."/>
        </authorList>
    </citation>
    <scope>NUCLEOTIDE SEQUENCE</scope>
    <source>
        <strain evidence="6">LV_2022a</strain>
    </source>
</reference>
<dbReference type="GO" id="GO:0005096">
    <property type="term" value="F:GTPase activator activity"/>
    <property type="evidence" value="ECO:0007669"/>
    <property type="project" value="UniProtKB-KW"/>
</dbReference>
<name>A0AAE1Z8D5_SCHME</name>
<evidence type="ECO:0008006" key="8">
    <source>
        <dbReference type="Google" id="ProtNLM"/>
    </source>
</evidence>
<feature type="compositionally biased region" description="Polar residues" evidence="3">
    <location>
        <begin position="3394"/>
        <end position="3416"/>
    </location>
</feature>
<dbReference type="EMBL" id="JALJAT010000005">
    <property type="protein sequence ID" value="KAK4469506.1"/>
    <property type="molecule type" value="Genomic_DNA"/>
</dbReference>
<evidence type="ECO:0000256" key="1">
    <source>
        <dbReference type="ARBA" id="ARBA00022468"/>
    </source>
</evidence>
<proteinExistence type="predicted"/>
<dbReference type="SMART" id="SM00323">
    <property type="entry name" value="RasGAP"/>
    <property type="match status" value="1"/>
</dbReference>
<evidence type="ECO:0000313" key="6">
    <source>
        <dbReference type="EMBL" id="KAK4469506.1"/>
    </source>
</evidence>
<dbReference type="Pfam" id="PF21877">
    <property type="entry name" value="PH_NF1"/>
    <property type="match status" value="1"/>
</dbReference>
<dbReference type="Gene3D" id="3.40.525.10">
    <property type="entry name" value="CRAL-TRIO lipid binding domain"/>
    <property type="match status" value="1"/>
</dbReference>
<feature type="compositionally biased region" description="Polar residues" evidence="3">
    <location>
        <begin position="3444"/>
        <end position="3461"/>
    </location>
</feature>
<feature type="compositionally biased region" description="Low complexity" evidence="3">
    <location>
        <begin position="3377"/>
        <end position="3393"/>
    </location>
</feature>
<organism evidence="6 7">
    <name type="scientific">Schistosoma mekongi</name>
    <name type="common">Parasitic worm</name>
    <dbReference type="NCBI Taxonomy" id="38744"/>
    <lineage>
        <taxon>Eukaryota</taxon>
        <taxon>Metazoa</taxon>
        <taxon>Spiralia</taxon>
        <taxon>Lophotrochozoa</taxon>
        <taxon>Platyhelminthes</taxon>
        <taxon>Trematoda</taxon>
        <taxon>Digenea</taxon>
        <taxon>Strigeidida</taxon>
        <taxon>Schistosomatoidea</taxon>
        <taxon>Schistosomatidae</taxon>
        <taxon>Schistosoma</taxon>
    </lineage>
</organism>
<dbReference type="InterPro" id="IPR001251">
    <property type="entry name" value="CRAL-TRIO_dom"/>
</dbReference>
<feature type="domain" description="Ras-GAP" evidence="4">
    <location>
        <begin position="2030"/>
        <end position="2224"/>
    </location>
</feature>
<dbReference type="PANTHER" id="PTHR10194:SF142">
    <property type="entry name" value="NEUROFIBROMIN"/>
    <property type="match status" value="1"/>
</dbReference>
<accession>A0AAE1Z8D5</accession>
<dbReference type="SUPFAM" id="SSF52087">
    <property type="entry name" value="CRAL/TRIO domain"/>
    <property type="match status" value="1"/>
</dbReference>